<name>A0ABR0SLU8_9HYPO</name>
<organism evidence="2 3">
    <name type="scientific">Cladobotryum mycophilum</name>
    <dbReference type="NCBI Taxonomy" id="491253"/>
    <lineage>
        <taxon>Eukaryota</taxon>
        <taxon>Fungi</taxon>
        <taxon>Dikarya</taxon>
        <taxon>Ascomycota</taxon>
        <taxon>Pezizomycotina</taxon>
        <taxon>Sordariomycetes</taxon>
        <taxon>Hypocreomycetidae</taxon>
        <taxon>Hypocreales</taxon>
        <taxon>Hypocreaceae</taxon>
        <taxon>Cladobotryum</taxon>
    </lineage>
</organism>
<evidence type="ECO:0000313" key="2">
    <source>
        <dbReference type="EMBL" id="KAK5993089.1"/>
    </source>
</evidence>
<keyword evidence="3" id="KW-1185">Reference proteome</keyword>
<evidence type="ECO:0000256" key="1">
    <source>
        <dbReference type="SAM" id="MobiDB-lite"/>
    </source>
</evidence>
<feature type="region of interest" description="Disordered" evidence="1">
    <location>
        <begin position="1"/>
        <end position="57"/>
    </location>
</feature>
<sequence length="289" mass="31726">MTGQDSGVPPLSNAGTISREEIPASPSRQSVKRQRNTDSPISISSSPARNSFRRSKSRRDKLFDGLEAGDDYPAAEMTIASAEDLSEAQLKKCFEILHACGSATDPNASLSTTRQSIDGFLDAIFNDWSSRKPGNLMRSELEFLVEADVVAGKVCVLQSHRCILDCISSDLCTTDVTAVATYSNNPPMFKMEFTIMDPFNNQPETFCPIARGDIHWVTTDWVQELRKALQAKIVAKIHKFNKHLAIWQARKLILEWAKGGLGMGEDVNDMGFLGRGTANVAIIGLGKDD</sequence>
<proteinExistence type="predicted"/>
<dbReference type="Proteomes" id="UP001338125">
    <property type="component" value="Unassembled WGS sequence"/>
</dbReference>
<protein>
    <submittedName>
        <fullName evidence="2">Uncharacterized protein</fullName>
    </submittedName>
</protein>
<evidence type="ECO:0000313" key="3">
    <source>
        <dbReference type="Proteomes" id="UP001338125"/>
    </source>
</evidence>
<gene>
    <name evidence="2" type="ORF">PT974_06517</name>
</gene>
<comment type="caution">
    <text evidence="2">The sequence shown here is derived from an EMBL/GenBank/DDBJ whole genome shotgun (WGS) entry which is preliminary data.</text>
</comment>
<dbReference type="EMBL" id="JAVFKD010000012">
    <property type="protein sequence ID" value="KAK5993089.1"/>
    <property type="molecule type" value="Genomic_DNA"/>
</dbReference>
<feature type="compositionally biased region" description="Polar residues" evidence="1">
    <location>
        <begin position="37"/>
        <end position="49"/>
    </location>
</feature>
<accession>A0ABR0SLU8</accession>
<reference evidence="2 3" key="1">
    <citation type="submission" date="2024-01" db="EMBL/GenBank/DDBJ databases">
        <title>Complete genome of Cladobotryum mycophilum ATHUM6906.</title>
        <authorList>
            <person name="Christinaki A.C."/>
            <person name="Myridakis A.I."/>
            <person name="Kouvelis V.N."/>
        </authorList>
    </citation>
    <scope>NUCLEOTIDE SEQUENCE [LARGE SCALE GENOMIC DNA]</scope>
    <source>
        <strain evidence="2 3">ATHUM6906</strain>
    </source>
</reference>